<evidence type="ECO:0000256" key="4">
    <source>
        <dbReference type="ARBA" id="ARBA00023136"/>
    </source>
</evidence>
<feature type="transmembrane region" description="Helical" evidence="5">
    <location>
        <begin position="356"/>
        <end position="381"/>
    </location>
</feature>
<evidence type="ECO:0000259" key="6">
    <source>
        <dbReference type="PROSITE" id="PS50893"/>
    </source>
</evidence>
<feature type="transmembrane region" description="Helical" evidence="5">
    <location>
        <begin position="387"/>
        <end position="407"/>
    </location>
</feature>
<accession>A0A1C3EL09</accession>
<dbReference type="GO" id="GO:0140359">
    <property type="term" value="F:ABC-type transporter activity"/>
    <property type="evidence" value="ECO:0007669"/>
    <property type="project" value="InterPro"/>
</dbReference>
<sequence>MNYRVDRLADLDELSQDKRRILSNAAPGPFERAFANRDLFRGAARSGLFWSLASAVLTLLLVAVAGLILGLCIHHGKLFLELDGPAAKQLEKLAGERLIPPEFKAISELPPFDMTLNPSASPPPLIPIIRDDTGILPTVWNRRNYWYGPALAWCYQSIMTLQSTVPALVTLLLSGAVLTLLRMGCIGQVKLSARKAALEMSAQMRRNIYRANLRLGVEDIEGHTTQRARRIFVQEIESLQNLLFEYIDRTLRLPVEIVVMLAALLLINPLLTIEWLPPLALCWYLLSQGNARAQAARRLAADRGNHELQVMADGLNRSQLIRNYGLEQTEQEAFLNHLDRYTQNMKLKARAQDDALWLRIFVYMAVVAVMVFLLFITLVQLAIDSPLLSLADVLVFLSAAAALMYAARELARVPGIRRQAAEISTHIFQYLDQIPQVSQAVGARFLNPLSKRLQIDQATYKAPNSDQELLDKLDLIIDANHKYALVGINELDARAVAMAIPRFIELKSGRVLIDGEDVAWATLESLRSEIIFVTSNAAVFPGTILDNIAAGGEFTLQQCTDAAKEAHAHQFIVGLMNGYETVLDPRDHQLSEGQIFQLALARALVRRPALLIIEEPEAALDDDTKALLDDTYDRITSGRTVIFLPQRLATLKRVDEIIVLGQGRVAAQGPHSVLVKESPIYRHWEYLRFHEFRHLSDSGR</sequence>
<dbReference type="InterPro" id="IPR011527">
    <property type="entry name" value="ABC1_TM_dom"/>
</dbReference>
<evidence type="ECO:0000259" key="7">
    <source>
        <dbReference type="PROSITE" id="PS50929"/>
    </source>
</evidence>
<keyword evidence="4 5" id="KW-0472">Membrane</keyword>
<dbReference type="PROSITE" id="PS50893">
    <property type="entry name" value="ABC_TRANSPORTER_2"/>
    <property type="match status" value="1"/>
</dbReference>
<dbReference type="Gene3D" id="1.20.1560.10">
    <property type="entry name" value="ABC transporter type 1, transmembrane domain"/>
    <property type="match status" value="1"/>
</dbReference>
<dbReference type="AlphaFoldDB" id="A0A1C3EL09"/>
<dbReference type="Proteomes" id="UP000094828">
    <property type="component" value="Unassembled WGS sequence"/>
</dbReference>
<dbReference type="InterPro" id="IPR003439">
    <property type="entry name" value="ABC_transporter-like_ATP-bd"/>
</dbReference>
<dbReference type="GO" id="GO:0005886">
    <property type="term" value="C:plasma membrane"/>
    <property type="evidence" value="ECO:0007669"/>
    <property type="project" value="UniProtKB-SubCell"/>
</dbReference>
<reference evidence="8 9" key="1">
    <citation type="submission" date="2016-05" db="EMBL/GenBank/DDBJ databases">
        <title>Genomic and physiological characterization of Planctopirus sp. isolated from fresh water lake.</title>
        <authorList>
            <person name="Subhash Y."/>
            <person name="Ramana C."/>
        </authorList>
    </citation>
    <scope>NUCLEOTIDE SEQUENCE [LARGE SCALE GENOMIC DNA]</scope>
    <source>
        <strain evidence="8 9">JC280</strain>
    </source>
</reference>
<dbReference type="SUPFAM" id="SSF52540">
    <property type="entry name" value="P-loop containing nucleoside triphosphate hydrolases"/>
    <property type="match status" value="1"/>
</dbReference>
<dbReference type="GO" id="GO:0005524">
    <property type="term" value="F:ATP binding"/>
    <property type="evidence" value="ECO:0007669"/>
    <property type="project" value="InterPro"/>
</dbReference>
<dbReference type="Pfam" id="PF00005">
    <property type="entry name" value="ABC_tran"/>
    <property type="match status" value="1"/>
</dbReference>
<proteinExistence type="predicted"/>
<gene>
    <name evidence="8" type="ORF">A6X21_17935</name>
</gene>
<evidence type="ECO:0000313" key="9">
    <source>
        <dbReference type="Proteomes" id="UP000094828"/>
    </source>
</evidence>
<dbReference type="InterPro" id="IPR027417">
    <property type="entry name" value="P-loop_NTPase"/>
</dbReference>
<feature type="domain" description="ABC transmembrane type-1" evidence="7">
    <location>
        <begin position="157"/>
        <end position="413"/>
    </location>
</feature>
<comment type="subcellular location">
    <subcellularLocation>
        <location evidence="1">Cell membrane</location>
        <topology evidence="1">Multi-pass membrane protein</topology>
    </subcellularLocation>
</comment>
<dbReference type="PROSITE" id="PS50929">
    <property type="entry name" value="ABC_TM1F"/>
    <property type="match status" value="1"/>
</dbReference>
<organism evidence="8 9">
    <name type="scientific">Planctopirus hydrillae</name>
    <dbReference type="NCBI Taxonomy" id="1841610"/>
    <lineage>
        <taxon>Bacteria</taxon>
        <taxon>Pseudomonadati</taxon>
        <taxon>Planctomycetota</taxon>
        <taxon>Planctomycetia</taxon>
        <taxon>Planctomycetales</taxon>
        <taxon>Planctomycetaceae</taxon>
        <taxon>Planctopirus</taxon>
    </lineage>
</organism>
<dbReference type="Pfam" id="PF00664">
    <property type="entry name" value="ABC_membrane"/>
    <property type="match status" value="1"/>
</dbReference>
<evidence type="ECO:0008006" key="10">
    <source>
        <dbReference type="Google" id="ProtNLM"/>
    </source>
</evidence>
<dbReference type="EMBL" id="LYDR01000046">
    <property type="protein sequence ID" value="ODA33928.1"/>
    <property type="molecule type" value="Genomic_DNA"/>
</dbReference>
<dbReference type="InterPro" id="IPR039421">
    <property type="entry name" value="Type_1_exporter"/>
</dbReference>
<feature type="transmembrane region" description="Helical" evidence="5">
    <location>
        <begin position="48"/>
        <end position="73"/>
    </location>
</feature>
<dbReference type="PANTHER" id="PTHR24221">
    <property type="entry name" value="ATP-BINDING CASSETTE SUB-FAMILY B"/>
    <property type="match status" value="1"/>
</dbReference>
<keyword evidence="3 5" id="KW-1133">Transmembrane helix</keyword>
<evidence type="ECO:0000256" key="5">
    <source>
        <dbReference type="SAM" id="Phobius"/>
    </source>
</evidence>
<protein>
    <recommendedName>
        <fullName evidence="10">ABC transporter domain-containing protein</fullName>
    </recommendedName>
</protein>
<dbReference type="STRING" id="1841610.A6X21_17935"/>
<name>A0A1C3EL09_9PLAN</name>
<dbReference type="GO" id="GO:0016887">
    <property type="term" value="F:ATP hydrolysis activity"/>
    <property type="evidence" value="ECO:0007669"/>
    <property type="project" value="InterPro"/>
</dbReference>
<keyword evidence="2 5" id="KW-0812">Transmembrane</keyword>
<evidence type="ECO:0000313" key="8">
    <source>
        <dbReference type="EMBL" id="ODA33928.1"/>
    </source>
</evidence>
<evidence type="ECO:0000256" key="3">
    <source>
        <dbReference type="ARBA" id="ARBA00022989"/>
    </source>
</evidence>
<keyword evidence="9" id="KW-1185">Reference proteome</keyword>
<comment type="caution">
    <text evidence="8">The sequence shown here is derived from an EMBL/GenBank/DDBJ whole genome shotgun (WGS) entry which is preliminary data.</text>
</comment>
<feature type="domain" description="ABC transporter" evidence="6">
    <location>
        <begin position="453"/>
        <end position="687"/>
    </location>
</feature>
<evidence type="ECO:0000256" key="1">
    <source>
        <dbReference type="ARBA" id="ARBA00004651"/>
    </source>
</evidence>
<dbReference type="SUPFAM" id="SSF90123">
    <property type="entry name" value="ABC transporter transmembrane region"/>
    <property type="match status" value="1"/>
</dbReference>
<feature type="transmembrane region" description="Helical" evidence="5">
    <location>
        <begin position="165"/>
        <end position="184"/>
    </location>
</feature>
<feature type="transmembrane region" description="Helical" evidence="5">
    <location>
        <begin position="257"/>
        <end position="286"/>
    </location>
</feature>
<evidence type="ECO:0000256" key="2">
    <source>
        <dbReference type="ARBA" id="ARBA00022692"/>
    </source>
</evidence>
<dbReference type="InterPro" id="IPR036640">
    <property type="entry name" value="ABC1_TM_sf"/>
</dbReference>
<dbReference type="Gene3D" id="3.40.50.300">
    <property type="entry name" value="P-loop containing nucleotide triphosphate hydrolases"/>
    <property type="match status" value="1"/>
</dbReference>
<dbReference type="PANTHER" id="PTHR24221:SF654">
    <property type="entry name" value="ATP-BINDING CASSETTE SUB-FAMILY B MEMBER 6"/>
    <property type="match status" value="1"/>
</dbReference>